<dbReference type="PANTHER" id="PTHR35562:SF2">
    <property type="entry name" value="DNA ENDONUCLEASE SMRA-RELATED"/>
    <property type="match status" value="1"/>
</dbReference>
<feature type="region of interest" description="Disordered" evidence="1">
    <location>
        <begin position="102"/>
        <end position="136"/>
    </location>
</feature>
<evidence type="ECO:0000259" key="2">
    <source>
        <dbReference type="PROSITE" id="PS50828"/>
    </source>
</evidence>
<keyword evidence="4" id="KW-1185">Reference proteome</keyword>
<dbReference type="EMBL" id="CP036287">
    <property type="protein sequence ID" value="QDU69388.1"/>
    <property type="molecule type" value="Genomic_DNA"/>
</dbReference>
<dbReference type="PANTHER" id="PTHR35562">
    <property type="entry name" value="DNA ENDONUCLEASE SMRA-RELATED"/>
    <property type="match status" value="1"/>
</dbReference>
<reference evidence="3 4" key="1">
    <citation type="submission" date="2019-02" db="EMBL/GenBank/DDBJ databases">
        <title>Deep-cultivation of Planctomycetes and their phenomic and genomic characterization uncovers novel biology.</title>
        <authorList>
            <person name="Wiegand S."/>
            <person name="Jogler M."/>
            <person name="Boedeker C."/>
            <person name="Pinto D."/>
            <person name="Vollmers J."/>
            <person name="Rivas-Marin E."/>
            <person name="Kohn T."/>
            <person name="Peeters S.H."/>
            <person name="Heuer A."/>
            <person name="Rast P."/>
            <person name="Oberbeckmann S."/>
            <person name="Bunk B."/>
            <person name="Jeske O."/>
            <person name="Meyerdierks A."/>
            <person name="Storesund J.E."/>
            <person name="Kallscheuer N."/>
            <person name="Luecker S."/>
            <person name="Lage O.M."/>
            <person name="Pohl T."/>
            <person name="Merkel B.J."/>
            <person name="Hornburger P."/>
            <person name="Mueller R.-W."/>
            <person name="Bruemmer F."/>
            <person name="Labrenz M."/>
            <person name="Spormann A.M."/>
            <person name="Op den Camp H."/>
            <person name="Overmann J."/>
            <person name="Amann R."/>
            <person name="Jetten M.S.M."/>
            <person name="Mascher T."/>
            <person name="Medema M.H."/>
            <person name="Devos D.P."/>
            <person name="Kaster A.-K."/>
            <person name="Ovreas L."/>
            <person name="Rohde M."/>
            <person name="Galperin M.Y."/>
            <person name="Jogler C."/>
        </authorList>
    </citation>
    <scope>NUCLEOTIDE SEQUENCE [LARGE SCALE GENOMIC DNA]</scope>
    <source>
        <strain evidence="3 4">Pla133</strain>
    </source>
</reference>
<gene>
    <name evidence="3" type="ORF">Pla133_45070</name>
</gene>
<feature type="region of interest" description="Disordered" evidence="1">
    <location>
        <begin position="1"/>
        <end position="20"/>
    </location>
</feature>
<name>A0A518BQZ1_9BACT</name>
<dbReference type="SUPFAM" id="SSF160443">
    <property type="entry name" value="SMR domain-like"/>
    <property type="match status" value="1"/>
</dbReference>
<feature type="domain" description="Smr" evidence="2">
    <location>
        <begin position="15"/>
        <end position="96"/>
    </location>
</feature>
<dbReference type="Proteomes" id="UP000316921">
    <property type="component" value="Chromosome"/>
</dbReference>
<protein>
    <submittedName>
        <fullName evidence="3">Smr domain protein</fullName>
    </submittedName>
</protein>
<evidence type="ECO:0000313" key="3">
    <source>
        <dbReference type="EMBL" id="QDU69388.1"/>
    </source>
</evidence>
<evidence type="ECO:0000313" key="4">
    <source>
        <dbReference type="Proteomes" id="UP000316921"/>
    </source>
</evidence>
<dbReference type="RefSeq" id="WP_419191836.1">
    <property type="nucleotide sequence ID" value="NZ_CP036287.1"/>
</dbReference>
<sequence>MPPTSPRPSPRPPSVDLHGCRPDEALARLSRALHRARLQGSASIEVITGRGLGNARGAPVLRGQVEAWLSGVEGGLHGVRSHARQPHGGSLLVRLGLRRGADGQELPAEPERGAGLEDLGPADLGLDGWDPSSEAP</sequence>
<organism evidence="3 4">
    <name type="scientific">Engelhardtia mirabilis</name>
    <dbReference type="NCBI Taxonomy" id="2528011"/>
    <lineage>
        <taxon>Bacteria</taxon>
        <taxon>Pseudomonadati</taxon>
        <taxon>Planctomycetota</taxon>
        <taxon>Planctomycetia</taxon>
        <taxon>Planctomycetia incertae sedis</taxon>
        <taxon>Engelhardtia</taxon>
    </lineage>
</organism>
<feature type="compositionally biased region" description="Pro residues" evidence="1">
    <location>
        <begin position="1"/>
        <end position="13"/>
    </location>
</feature>
<accession>A0A518BQZ1</accession>
<dbReference type="PROSITE" id="PS50828">
    <property type="entry name" value="SMR"/>
    <property type="match status" value="1"/>
</dbReference>
<dbReference type="Pfam" id="PF01713">
    <property type="entry name" value="Smr"/>
    <property type="match status" value="1"/>
</dbReference>
<dbReference type="InterPro" id="IPR002625">
    <property type="entry name" value="Smr_dom"/>
</dbReference>
<dbReference type="AlphaFoldDB" id="A0A518BQZ1"/>
<dbReference type="Gene3D" id="3.30.1370.110">
    <property type="match status" value="1"/>
</dbReference>
<dbReference type="InterPro" id="IPR036063">
    <property type="entry name" value="Smr_dom_sf"/>
</dbReference>
<proteinExistence type="predicted"/>
<dbReference type="KEGG" id="pbap:Pla133_45070"/>
<evidence type="ECO:0000256" key="1">
    <source>
        <dbReference type="SAM" id="MobiDB-lite"/>
    </source>
</evidence>
<dbReference type="SMART" id="SM00463">
    <property type="entry name" value="SMR"/>
    <property type="match status" value="1"/>
</dbReference>